<evidence type="ECO:0000313" key="1">
    <source>
        <dbReference type="EMBL" id="KAH7926416.1"/>
    </source>
</evidence>
<comment type="caution">
    <text evidence="1">The sequence shown here is derived from an EMBL/GenBank/DDBJ whole genome shotgun (WGS) entry which is preliminary data.</text>
</comment>
<dbReference type="Proteomes" id="UP000790709">
    <property type="component" value="Unassembled WGS sequence"/>
</dbReference>
<sequence>MQSLTRVFRRLYATKPPERAATALSEVAAVAREASTPLAVRERRLRKRPSLKPPPGSDLTATEFSRYQRALAKGDLLGHHGKDLSEAEWLDALNERRMRLRGVKQVDNEGEKELRVVGQKVYLPNIIFRMVRNHTPKDQPYNPYEATFRIPQSVTKTDIRSYLSSVYGVKTTYIRTANYVSPLYRSPTGSRETRAYRTYKRAVVGLVDPFYYPQAMEDMDKKERQERQDWLEEKFALGALTRWRRYELLRVTQQGSKTWRFTGHLRRDKILKEVARRRSITKRELEETQVELAKLRAEGKRIPLPSQSKLKRKLAS</sequence>
<organism evidence="1 2">
    <name type="scientific">Leucogyrophana mollusca</name>
    <dbReference type="NCBI Taxonomy" id="85980"/>
    <lineage>
        <taxon>Eukaryota</taxon>
        <taxon>Fungi</taxon>
        <taxon>Dikarya</taxon>
        <taxon>Basidiomycota</taxon>
        <taxon>Agaricomycotina</taxon>
        <taxon>Agaricomycetes</taxon>
        <taxon>Agaricomycetidae</taxon>
        <taxon>Boletales</taxon>
        <taxon>Boletales incertae sedis</taxon>
        <taxon>Leucogyrophana</taxon>
    </lineage>
</organism>
<protein>
    <submittedName>
        <fullName evidence="1">Uncharacterized protein</fullName>
    </submittedName>
</protein>
<dbReference type="EMBL" id="MU266383">
    <property type="protein sequence ID" value="KAH7926416.1"/>
    <property type="molecule type" value="Genomic_DNA"/>
</dbReference>
<reference evidence="1" key="1">
    <citation type="journal article" date="2021" name="New Phytol.">
        <title>Evolutionary innovations through gain and loss of genes in the ectomycorrhizal Boletales.</title>
        <authorList>
            <person name="Wu G."/>
            <person name="Miyauchi S."/>
            <person name="Morin E."/>
            <person name="Kuo A."/>
            <person name="Drula E."/>
            <person name="Varga T."/>
            <person name="Kohler A."/>
            <person name="Feng B."/>
            <person name="Cao Y."/>
            <person name="Lipzen A."/>
            <person name="Daum C."/>
            <person name="Hundley H."/>
            <person name="Pangilinan J."/>
            <person name="Johnson J."/>
            <person name="Barry K."/>
            <person name="LaButti K."/>
            <person name="Ng V."/>
            <person name="Ahrendt S."/>
            <person name="Min B."/>
            <person name="Choi I.G."/>
            <person name="Park H."/>
            <person name="Plett J.M."/>
            <person name="Magnuson J."/>
            <person name="Spatafora J.W."/>
            <person name="Nagy L.G."/>
            <person name="Henrissat B."/>
            <person name="Grigoriev I.V."/>
            <person name="Yang Z.L."/>
            <person name="Xu J."/>
            <person name="Martin F.M."/>
        </authorList>
    </citation>
    <scope>NUCLEOTIDE SEQUENCE</scope>
    <source>
        <strain evidence="1">KUC20120723A-06</strain>
    </source>
</reference>
<keyword evidence="2" id="KW-1185">Reference proteome</keyword>
<proteinExistence type="predicted"/>
<gene>
    <name evidence="1" type="ORF">BV22DRAFT_1087063</name>
</gene>
<name>A0ACB8BMC9_9AGAM</name>
<accession>A0ACB8BMC9</accession>
<evidence type="ECO:0000313" key="2">
    <source>
        <dbReference type="Proteomes" id="UP000790709"/>
    </source>
</evidence>